<keyword evidence="7" id="KW-0560">Oxidoreductase</keyword>
<evidence type="ECO:0000256" key="5">
    <source>
        <dbReference type="ARBA" id="ARBA00022964"/>
    </source>
</evidence>
<evidence type="ECO:0000256" key="6">
    <source>
        <dbReference type="ARBA" id="ARBA00022990"/>
    </source>
</evidence>
<reference evidence="10 11" key="1">
    <citation type="journal article" date="2022" name="IScience">
        <title>An ultrasensitive nanofiber-based assay for enzymatic hydrolysis and deep-sea microbial degradation of cellulose.</title>
        <authorList>
            <person name="Tsudome M."/>
            <person name="Tachioka M."/>
            <person name="Miyazaki M."/>
            <person name="Uchimura K."/>
            <person name="Tsuda M."/>
            <person name="Takaki Y."/>
            <person name="Deguchi S."/>
        </authorList>
    </citation>
    <scope>NUCLEOTIDE SEQUENCE [LARGE SCALE GENOMIC DNA]</scope>
    <source>
        <strain evidence="10 11">GE09</strain>
    </source>
</reference>
<evidence type="ECO:0000313" key="10">
    <source>
        <dbReference type="EMBL" id="BCD99693.1"/>
    </source>
</evidence>
<dbReference type="InterPro" id="IPR001279">
    <property type="entry name" value="Metallo-B-lactamas"/>
</dbReference>
<gene>
    <name evidence="10" type="ORF">MARGE09_P3895</name>
</gene>
<evidence type="ECO:0000256" key="2">
    <source>
        <dbReference type="ARBA" id="ARBA00006759"/>
    </source>
</evidence>
<protein>
    <recommendedName>
        <fullName evidence="9">Metallo-beta-lactamase domain-containing protein</fullName>
    </recommendedName>
</protein>
<evidence type="ECO:0000256" key="3">
    <source>
        <dbReference type="ARBA" id="ARBA00022723"/>
    </source>
</evidence>
<dbReference type="Pfam" id="PF00753">
    <property type="entry name" value="Lactamase_B"/>
    <property type="match status" value="2"/>
</dbReference>
<feature type="domain" description="Metallo-beta-lactamase" evidence="9">
    <location>
        <begin position="12"/>
        <end position="175"/>
    </location>
</feature>
<dbReference type="GO" id="GO:0046872">
    <property type="term" value="F:metal ion binding"/>
    <property type="evidence" value="ECO:0007669"/>
    <property type="project" value="UniProtKB-KW"/>
</dbReference>
<dbReference type="InterPro" id="IPR044528">
    <property type="entry name" value="POD-like_MBL-fold"/>
</dbReference>
<keyword evidence="5" id="KW-0223">Dioxygenase</keyword>
<keyword evidence="4" id="KW-0809">Transit peptide</keyword>
<dbReference type="Proteomes" id="UP001320119">
    <property type="component" value="Chromosome"/>
</dbReference>
<organism evidence="10 11">
    <name type="scientific">Marinagarivorans cellulosilyticus</name>
    <dbReference type="NCBI Taxonomy" id="2721545"/>
    <lineage>
        <taxon>Bacteria</taxon>
        <taxon>Pseudomonadati</taxon>
        <taxon>Pseudomonadota</taxon>
        <taxon>Gammaproteobacteria</taxon>
        <taxon>Cellvibrionales</taxon>
        <taxon>Cellvibrionaceae</taxon>
        <taxon>Marinagarivorans</taxon>
    </lineage>
</organism>
<sequence length="232" mass="25775">MLFRQLFDHASYTYTYLLADESSAQAVLIDPVVEKTDDYLRLISELGLNLKAVLDTHTHADHVSAMGALREKTQCLTLLGEQSRSECVSQMFHDGEVVNIGQLKITAIHTPGHTDDSYSFVVKDGGKTLLFTGDTLLIRGSGRTDFQQGDALQQYHSIFNKLLAYGDDAIIYPGHDYKGWATSTVGEEKRNNPRLQVTNAQQYADIMNNLNLPNPKLMDVAVPANQRCGKLV</sequence>
<comment type="similarity">
    <text evidence="2">Belongs to the metallo-beta-lactamase superfamily. Glyoxalase II family.</text>
</comment>
<name>A0AAN2BM06_9GAMM</name>
<dbReference type="EMBL" id="AP023086">
    <property type="protein sequence ID" value="BCD99693.1"/>
    <property type="molecule type" value="Genomic_DNA"/>
</dbReference>
<evidence type="ECO:0000256" key="1">
    <source>
        <dbReference type="ARBA" id="ARBA00001954"/>
    </source>
</evidence>
<dbReference type="GO" id="GO:0006749">
    <property type="term" value="P:glutathione metabolic process"/>
    <property type="evidence" value="ECO:0007669"/>
    <property type="project" value="InterPro"/>
</dbReference>
<comment type="cofactor">
    <cofactor evidence="1">
        <name>Fe(2+)</name>
        <dbReference type="ChEBI" id="CHEBI:29033"/>
    </cofactor>
</comment>
<evidence type="ECO:0000259" key="9">
    <source>
        <dbReference type="SMART" id="SM00849"/>
    </source>
</evidence>
<evidence type="ECO:0000256" key="8">
    <source>
        <dbReference type="ARBA" id="ARBA00023004"/>
    </source>
</evidence>
<dbReference type="SMART" id="SM00849">
    <property type="entry name" value="Lactamase_B"/>
    <property type="match status" value="1"/>
</dbReference>
<dbReference type="KEGG" id="marq:MARGE09_P3895"/>
<evidence type="ECO:0000256" key="4">
    <source>
        <dbReference type="ARBA" id="ARBA00022946"/>
    </source>
</evidence>
<keyword evidence="8" id="KW-0408">Iron</keyword>
<accession>A0AAN2BM06</accession>
<dbReference type="GO" id="GO:0050313">
    <property type="term" value="F:sulfur dioxygenase activity"/>
    <property type="evidence" value="ECO:0007669"/>
    <property type="project" value="InterPro"/>
</dbReference>
<dbReference type="SUPFAM" id="SSF56281">
    <property type="entry name" value="Metallo-hydrolase/oxidoreductase"/>
    <property type="match status" value="1"/>
</dbReference>
<keyword evidence="11" id="KW-1185">Reference proteome</keyword>
<evidence type="ECO:0000256" key="7">
    <source>
        <dbReference type="ARBA" id="ARBA00023002"/>
    </source>
</evidence>
<keyword evidence="6" id="KW-0007">Acetylation</keyword>
<proteinExistence type="inferred from homology"/>
<dbReference type="GO" id="GO:0070813">
    <property type="term" value="P:hydrogen sulfide metabolic process"/>
    <property type="evidence" value="ECO:0007669"/>
    <property type="project" value="TreeGrafter"/>
</dbReference>
<dbReference type="FunFam" id="3.60.15.10:FF:000013">
    <property type="entry name" value="Persulfide dioxygenase ETHE1, mitochondrial"/>
    <property type="match status" value="1"/>
</dbReference>
<dbReference type="Gene3D" id="3.60.15.10">
    <property type="entry name" value="Ribonuclease Z/Hydroxyacylglutathione hydrolase-like"/>
    <property type="match status" value="1"/>
</dbReference>
<keyword evidence="3" id="KW-0479">Metal-binding</keyword>
<dbReference type="InterPro" id="IPR051682">
    <property type="entry name" value="Mito_Persulfide_Diox"/>
</dbReference>
<dbReference type="CDD" id="cd07724">
    <property type="entry name" value="POD-like_MBL-fold"/>
    <property type="match status" value="1"/>
</dbReference>
<dbReference type="InterPro" id="IPR036866">
    <property type="entry name" value="RibonucZ/Hydroxyglut_hydro"/>
</dbReference>
<dbReference type="PANTHER" id="PTHR43084">
    <property type="entry name" value="PERSULFIDE DIOXYGENASE ETHE1"/>
    <property type="match status" value="1"/>
</dbReference>
<evidence type="ECO:0000313" key="11">
    <source>
        <dbReference type="Proteomes" id="UP001320119"/>
    </source>
</evidence>
<dbReference type="PANTHER" id="PTHR43084:SF1">
    <property type="entry name" value="PERSULFIDE DIOXYGENASE ETHE1, MITOCHONDRIAL"/>
    <property type="match status" value="1"/>
</dbReference>
<dbReference type="AlphaFoldDB" id="A0AAN2BM06"/>
<dbReference type="RefSeq" id="WP_236984955.1">
    <property type="nucleotide sequence ID" value="NZ_AP023086.1"/>
</dbReference>